<dbReference type="EMBL" id="RJUF01000180">
    <property type="protein sequence ID" value="MCP9765067.1"/>
    <property type="molecule type" value="Genomic_DNA"/>
</dbReference>
<dbReference type="InterPro" id="IPR013785">
    <property type="entry name" value="Aldolase_TIM"/>
</dbReference>
<evidence type="ECO:0008006" key="3">
    <source>
        <dbReference type="Google" id="ProtNLM"/>
    </source>
</evidence>
<keyword evidence="2" id="KW-1185">Reference proteome</keyword>
<organism evidence="1 2">
    <name type="scientific">Lacihabitans soyangensis</name>
    <dbReference type="NCBI Taxonomy" id="869394"/>
    <lineage>
        <taxon>Bacteria</taxon>
        <taxon>Pseudomonadati</taxon>
        <taxon>Bacteroidota</taxon>
        <taxon>Cytophagia</taxon>
        <taxon>Cytophagales</taxon>
        <taxon>Leadbetterellaceae</taxon>
        <taxon>Lacihabitans</taxon>
    </lineage>
</organism>
<proteinExistence type="predicted"/>
<dbReference type="RefSeq" id="WP_255038754.1">
    <property type="nucleotide sequence ID" value="NZ_RJUF01000180.1"/>
</dbReference>
<comment type="caution">
    <text evidence="1">The sequence shown here is derived from an EMBL/GenBank/DDBJ whole genome shotgun (WGS) entry which is preliminary data.</text>
</comment>
<accession>A0AAE3KU03</accession>
<dbReference type="AlphaFoldDB" id="A0AAE3KU03"/>
<dbReference type="Gene3D" id="3.20.20.70">
    <property type="entry name" value="Aldolase class I"/>
    <property type="match status" value="1"/>
</dbReference>
<protein>
    <recommendedName>
        <fullName evidence="3">Phosphoribosylanthranilate isomerase</fullName>
    </recommendedName>
</protein>
<evidence type="ECO:0000313" key="1">
    <source>
        <dbReference type="EMBL" id="MCP9765067.1"/>
    </source>
</evidence>
<name>A0AAE3KU03_9BACT</name>
<dbReference type="Proteomes" id="UP001204144">
    <property type="component" value="Unassembled WGS sequence"/>
</dbReference>
<reference evidence="1 2" key="1">
    <citation type="submission" date="2018-11" db="EMBL/GenBank/DDBJ databases">
        <title>Novel bacteria species description.</title>
        <authorList>
            <person name="Han J.-H."/>
        </authorList>
    </citation>
    <scope>NUCLEOTIDE SEQUENCE [LARGE SCALE GENOMIC DNA]</scope>
    <source>
        <strain evidence="1 2">KCTC23259</strain>
    </source>
</reference>
<sequence length="184" mass="21017">MMPKTTLVKSITSLSEARYCSGMMVDYISFDLNPDSPDYVPITKFEEIKNWLSGVKILGSFETSDIFQIIDTLNTYSLDGFIFSENQNSMLDDLEVSDKFLEVSKDTEFDENLNIYYIIYTGPIENAVIWANGYNVLLGYEFENVDDQSDYLAGYAFKGSKELRPGINNYDGLMEALEKLEDRV</sequence>
<evidence type="ECO:0000313" key="2">
    <source>
        <dbReference type="Proteomes" id="UP001204144"/>
    </source>
</evidence>
<gene>
    <name evidence="1" type="ORF">EGI31_19205</name>
</gene>